<evidence type="ECO:0000313" key="3">
    <source>
        <dbReference type="Proteomes" id="UP001196509"/>
    </source>
</evidence>
<keyword evidence="3" id="KW-1185">Reference proteome</keyword>
<protein>
    <submittedName>
        <fullName evidence="2">Peptidase M29</fullName>
    </submittedName>
</protein>
<dbReference type="EMBL" id="JAICBX010000001">
    <property type="protein sequence ID" value="MBW8636998.1"/>
    <property type="molecule type" value="Genomic_DNA"/>
</dbReference>
<keyword evidence="1" id="KW-0479">Metal-binding</keyword>
<dbReference type="InterPro" id="IPR052170">
    <property type="entry name" value="M29_Exopeptidase"/>
</dbReference>
<dbReference type="AlphaFoldDB" id="A0AAE3D0V0"/>
<evidence type="ECO:0000256" key="1">
    <source>
        <dbReference type="ARBA" id="ARBA00022723"/>
    </source>
</evidence>
<proteinExistence type="predicted"/>
<dbReference type="InterPro" id="IPR058739">
    <property type="entry name" value="NicX"/>
</dbReference>
<dbReference type="SUPFAM" id="SSF144052">
    <property type="entry name" value="Thermophilic metalloprotease-like"/>
    <property type="match status" value="1"/>
</dbReference>
<name>A0AAE3D0V0_9HYPH</name>
<organism evidence="2 3">
    <name type="scientific">Flavimaribacter sediminis</name>
    <dbReference type="NCBI Taxonomy" id="2865987"/>
    <lineage>
        <taxon>Bacteria</taxon>
        <taxon>Pseudomonadati</taxon>
        <taxon>Pseudomonadota</taxon>
        <taxon>Alphaproteobacteria</taxon>
        <taxon>Hyphomicrobiales</taxon>
        <taxon>Rhizobiaceae</taxon>
        <taxon>Flavimaribacter</taxon>
    </lineage>
</organism>
<reference evidence="2" key="1">
    <citation type="submission" date="2021-08" db="EMBL/GenBank/DDBJ databases">
        <title>Hoeflea bacterium WL0058 sp. nov., isolated from the sediment.</title>
        <authorList>
            <person name="Wang L."/>
            <person name="Zhang D."/>
        </authorList>
    </citation>
    <scope>NUCLEOTIDE SEQUENCE</scope>
    <source>
        <strain evidence="2">WL0058</strain>
    </source>
</reference>
<evidence type="ECO:0000313" key="2">
    <source>
        <dbReference type="EMBL" id="MBW8636998.1"/>
    </source>
</evidence>
<dbReference type="Proteomes" id="UP001196509">
    <property type="component" value="Unassembled WGS sequence"/>
</dbReference>
<accession>A0AAE3D0V0</accession>
<gene>
    <name evidence="2" type="ORF">K1W69_07340</name>
</gene>
<dbReference type="PANTHER" id="PTHR34448">
    <property type="entry name" value="AMINOPEPTIDASE"/>
    <property type="match status" value="1"/>
</dbReference>
<dbReference type="RefSeq" id="WP_220227635.1">
    <property type="nucleotide sequence ID" value="NZ_JAICBX010000001.1"/>
</dbReference>
<sequence>MLEDRVEAKWIDAFQQVMDLCAIDAGQSVAILSETQSRSLNVQLAELALARTEATYFHVTVPTPPQPGPAILRSTGASTALNGQAAAVSALCGVDVVIDLTVEGLMHAPQTAGILKSGTRILNISNEHPDALERCKPELSLMEDVKAAVKLCRGADAMTVTSDAGTDLTVNMDGASTVGVWGWTDRPGTLAHWPGGIVVSFPAAGSVNGRLVFQPGDMNLTFKRYFDSQVVFHLEDDYVTGIEGSGVDARLMRDYLDAFGDKNAFATSHVGWGLNRAARYEALTMYDKRDCNGTELRAVAGNFLYSTGANEFANRFTDGHFDLPMMGCTIRLDDRCVVENGKLTS</sequence>
<dbReference type="Pfam" id="PF26233">
    <property type="entry name" value="NicX"/>
    <property type="match status" value="1"/>
</dbReference>
<dbReference type="GO" id="GO:0046872">
    <property type="term" value="F:metal ion binding"/>
    <property type="evidence" value="ECO:0007669"/>
    <property type="project" value="UniProtKB-KW"/>
</dbReference>
<dbReference type="PANTHER" id="PTHR34448:SF1">
    <property type="entry name" value="BLL6088 PROTEIN"/>
    <property type="match status" value="1"/>
</dbReference>
<comment type="caution">
    <text evidence="2">The sequence shown here is derived from an EMBL/GenBank/DDBJ whole genome shotgun (WGS) entry which is preliminary data.</text>
</comment>